<dbReference type="PANTHER" id="PTHR23019">
    <property type="entry name" value="NUCLEAR PORE MEMBRANE GLYCOPROTEIN GP210-RELATED"/>
    <property type="match status" value="1"/>
</dbReference>
<dbReference type="SUPFAM" id="SSF49373">
    <property type="entry name" value="Invasin/intimin cell-adhesion fragments"/>
    <property type="match status" value="3"/>
</dbReference>
<dbReference type="AlphaFoldDB" id="A0A4P8XVR7"/>
<accession>A0A4P8XVR7</accession>
<dbReference type="InterPro" id="IPR003343">
    <property type="entry name" value="Big_2"/>
</dbReference>
<dbReference type="PANTHER" id="PTHR23019:SF0">
    <property type="entry name" value="NUCLEAR PORE MEMBRANE GLYCOPROTEIN 210"/>
    <property type="match status" value="1"/>
</dbReference>
<dbReference type="OrthoDB" id="1816394at2"/>
<dbReference type="Proteomes" id="UP000301475">
    <property type="component" value="Chromosome"/>
</dbReference>
<gene>
    <name evidence="3" type="ORF">E5Z56_07555</name>
</gene>
<reference evidence="3 4" key="1">
    <citation type="submission" date="2019-04" db="EMBL/GenBank/DDBJ databases">
        <authorList>
            <person name="Embree M."/>
            <person name="Gaffney J.R."/>
        </authorList>
    </citation>
    <scope>NUCLEOTIDE SEQUENCE [LARGE SCALE GENOMIC DNA]</scope>
    <source>
        <strain evidence="3 4">JE7A12</strain>
    </source>
</reference>
<evidence type="ECO:0000259" key="2">
    <source>
        <dbReference type="SMART" id="SM00635"/>
    </source>
</evidence>
<evidence type="ECO:0000313" key="4">
    <source>
        <dbReference type="Proteomes" id="UP000301475"/>
    </source>
</evidence>
<feature type="domain" description="BIG2" evidence="2">
    <location>
        <begin position="731"/>
        <end position="812"/>
    </location>
</feature>
<dbReference type="Gene3D" id="2.60.40.1080">
    <property type="match status" value="3"/>
</dbReference>
<feature type="domain" description="BIG2" evidence="2">
    <location>
        <begin position="474"/>
        <end position="550"/>
    </location>
</feature>
<dbReference type="InterPro" id="IPR013783">
    <property type="entry name" value="Ig-like_fold"/>
</dbReference>
<keyword evidence="1" id="KW-0472">Membrane</keyword>
<evidence type="ECO:0000313" key="3">
    <source>
        <dbReference type="EMBL" id="QCT07221.1"/>
    </source>
</evidence>
<dbReference type="Pfam" id="PF02368">
    <property type="entry name" value="Big_2"/>
    <property type="match status" value="3"/>
</dbReference>
<keyword evidence="1" id="KW-1133">Transmembrane helix</keyword>
<name>A0A4P8XVR7_9FIRM</name>
<sequence>MLVYYYCRTSFYIMVKYNYINVGGLHMRINKFFSVFLSLLMVCSIFGGLSVSATTIDKTHTYTVVGDAPFLGAKWDPTTVADDMVVQSDGTYKKTYTNVSKSDCYSIKVTEDHDWSVNFGSNLGENEPQNIEFSVPMDNSTVDVILTLKGTRNKDGKVITDGFVKVLVDGVDAPGKVVPTETTHYVAGEAGLCNGINWEKDNEINKMTKNQDGSYEITLKGVNPKTDGTPYEFYVTTNGQWEPGYVYYGEKDPGSENALLTITEPNSTVKIVLTAKLKVRVYVNDKEVTPEMRKSEFVTSLGGTYTGPINNKSKRYFFAMPEKWFNFSNATACAFWWSGEDACYDQQHSYIMRPTSIKTDDDSVVYYIDVAESVHNIIFTNGIEGSEKRPIGNDYDPNYNKNLQTFSINLDRYKAGECDLYPDGVDNFDNMIYVVDSNSRISVDPSGYLYKGNWYYLHSDGKWDTSKGSTYEIHNTNVKLNTRRANLTVDNFIYLVPTFKNVRTEAEIKWTSSNPEVATVDNDGKVTAKSVGDATISISVQNPDDKEPVVTTCKIKVNNIYRIAVTKLPNKIEYALGEGLDVSGLEVTVYYKDGTSKVVENYTLDYDLTRVGERTVTVQHYDYIDTFKVKVNPKTEPTNLTKPTVKKVTKVEVNKKSVALLNGRSAVVKATVTPNNATNKKLKWTSSNSKVAVVNSQGKITAKGRGNATIKVMALDGSNKYATIRVTVKQPVTSVKLSRNSAILKVKGNAKQKTVTLKATVNPKNANVKSVKWTTSKSKIATVNSKGKVTAKKKGTCFIYATAKDGSKKYAKCKITVK</sequence>
<dbReference type="EMBL" id="CP039381">
    <property type="protein sequence ID" value="QCT07221.1"/>
    <property type="molecule type" value="Genomic_DNA"/>
</dbReference>
<organism evidence="3 4">
    <name type="scientific">Ruminococcus bovis</name>
    <dbReference type="NCBI Taxonomy" id="2564099"/>
    <lineage>
        <taxon>Bacteria</taxon>
        <taxon>Bacillati</taxon>
        <taxon>Bacillota</taxon>
        <taxon>Clostridia</taxon>
        <taxon>Eubacteriales</taxon>
        <taxon>Oscillospiraceae</taxon>
        <taxon>Ruminococcus</taxon>
    </lineage>
</organism>
<dbReference type="InterPro" id="IPR022038">
    <property type="entry name" value="Ig-like_bact"/>
</dbReference>
<dbReference type="InterPro" id="IPR045197">
    <property type="entry name" value="NUP210-like"/>
</dbReference>
<dbReference type="InterPro" id="IPR008964">
    <property type="entry name" value="Invasin/intimin_cell_adhesion"/>
</dbReference>
<keyword evidence="1" id="KW-0812">Transmembrane</keyword>
<feature type="domain" description="BIG2" evidence="2">
    <location>
        <begin position="647"/>
        <end position="724"/>
    </location>
</feature>
<proteinExistence type="predicted"/>
<dbReference type="KEGG" id="ruj:E5Z56_07555"/>
<keyword evidence="4" id="KW-1185">Reference proteome</keyword>
<dbReference type="SMART" id="SM00635">
    <property type="entry name" value="BID_2"/>
    <property type="match status" value="3"/>
</dbReference>
<dbReference type="Gene3D" id="2.60.40.3630">
    <property type="match status" value="1"/>
</dbReference>
<evidence type="ECO:0000256" key="1">
    <source>
        <dbReference type="SAM" id="Phobius"/>
    </source>
</evidence>
<dbReference type="Gene3D" id="2.60.40.10">
    <property type="entry name" value="Immunoglobulins"/>
    <property type="match status" value="2"/>
</dbReference>
<protein>
    <recommendedName>
        <fullName evidence="2">BIG2 domain-containing protein</fullName>
    </recommendedName>
</protein>
<dbReference type="Pfam" id="PF07523">
    <property type="entry name" value="Big_3"/>
    <property type="match status" value="1"/>
</dbReference>
<feature type="transmembrane region" description="Helical" evidence="1">
    <location>
        <begin position="32"/>
        <end position="51"/>
    </location>
</feature>